<evidence type="ECO:0000313" key="1">
    <source>
        <dbReference type="EMBL" id="VDK76968.1"/>
    </source>
</evidence>
<proteinExistence type="predicted"/>
<keyword evidence="2" id="KW-1185">Reference proteome</keyword>
<sequence length="74" mass="8555">MEVSNFVCLKTISPDSAFWQFAFEVFEMCSRKFETIELANPHIENAQTGRILRPMWPLPLAAVPIYVSHERVLT</sequence>
<dbReference type="Proteomes" id="UP000277928">
    <property type="component" value="Unassembled WGS sequence"/>
</dbReference>
<organism evidence="1 2">
    <name type="scientific">Litomosoides sigmodontis</name>
    <name type="common">Filarial nematode worm</name>
    <dbReference type="NCBI Taxonomy" id="42156"/>
    <lineage>
        <taxon>Eukaryota</taxon>
        <taxon>Metazoa</taxon>
        <taxon>Ecdysozoa</taxon>
        <taxon>Nematoda</taxon>
        <taxon>Chromadorea</taxon>
        <taxon>Rhabditida</taxon>
        <taxon>Spirurina</taxon>
        <taxon>Spiruromorpha</taxon>
        <taxon>Filarioidea</taxon>
        <taxon>Onchocercidae</taxon>
        <taxon>Litomosoides</taxon>
    </lineage>
</organism>
<accession>A0A3P6UDA4</accession>
<evidence type="ECO:0000313" key="2">
    <source>
        <dbReference type="Proteomes" id="UP000277928"/>
    </source>
</evidence>
<dbReference type="EMBL" id="UYRX01000189">
    <property type="protein sequence ID" value="VDK76968.1"/>
    <property type="molecule type" value="Genomic_DNA"/>
</dbReference>
<name>A0A3P6UDA4_LITSI</name>
<gene>
    <name evidence="1" type="ORF">NLS_LOCUS3464</name>
</gene>
<protein>
    <submittedName>
        <fullName evidence="1">Uncharacterized protein</fullName>
    </submittedName>
</protein>
<dbReference type="AlphaFoldDB" id="A0A3P6UDA4"/>
<reference evidence="1 2" key="1">
    <citation type="submission" date="2018-08" db="EMBL/GenBank/DDBJ databases">
        <authorList>
            <person name="Laetsch R D."/>
            <person name="Stevens L."/>
            <person name="Kumar S."/>
            <person name="Blaxter L. M."/>
        </authorList>
    </citation>
    <scope>NUCLEOTIDE SEQUENCE [LARGE SCALE GENOMIC DNA]</scope>
</reference>